<sequence>MDLYGDLISSSTRRVLVTADCVNAPIAFKVVDIVKKENRHDAFLQLNPNGTIPAFVDGDIVLFEASAIMTYLAEKYGSELLPKGARRIETLKWTLWAAEHFRQGPNLLLEERYLKKIHGEPENPWAVAHGEMLTRKYAAVLDEHLAHRRFVTGDTVTLADFDLAAPFSHLTRSRAPLDEYPNLVEWHTRLLEQVPAWARRGADLERRIRELN</sequence>
<evidence type="ECO:0000313" key="3">
    <source>
        <dbReference type="EMBL" id="RKP45257.1"/>
    </source>
</evidence>
<reference evidence="3 4" key="1">
    <citation type="submission" date="2018-10" db="EMBL/GenBank/DDBJ databases">
        <title>Paraburkholderia sp. 7MK8-2, isolated from soil.</title>
        <authorList>
            <person name="Gao Z.-H."/>
            <person name="Qiu L.-H."/>
        </authorList>
    </citation>
    <scope>NUCLEOTIDE SEQUENCE [LARGE SCALE GENOMIC DNA]</scope>
    <source>
        <strain evidence="3 4">7MK8-2</strain>
    </source>
</reference>
<feature type="domain" description="GST C-terminal" evidence="2">
    <location>
        <begin position="83"/>
        <end position="211"/>
    </location>
</feature>
<proteinExistence type="predicted"/>
<evidence type="ECO:0000259" key="2">
    <source>
        <dbReference type="PROSITE" id="PS50405"/>
    </source>
</evidence>
<comment type="caution">
    <text evidence="3">The sequence shown here is derived from an EMBL/GenBank/DDBJ whole genome shotgun (WGS) entry which is preliminary data.</text>
</comment>
<evidence type="ECO:0000313" key="4">
    <source>
        <dbReference type="Proteomes" id="UP000280434"/>
    </source>
</evidence>
<dbReference type="AlphaFoldDB" id="A0A494X3I5"/>
<dbReference type="PANTHER" id="PTHR44051:SF8">
    <property type="entry name" value="GLUTATHIONE S-TRANSFERASE GSTA"/>
    <property type="match status" value="1"/>
</dbReference>
<dbReference type="Proteomes" id="UP000280434">
    <property type="component" value="Unassembled WGS sequence"/>
</dbReference>
<dbReference type="OrthoDB" id="3828095at2"/>
<dbReference type="InterPro" id="IPR004046">
    <property type="entry name" value="GST_C"/>
</dbReference>
<dbReference type="SFLD" id="SFLDS00019">
    <property type="entry name" value="Glutathione_Transferase_(cytos"/>
    <property type="match status" value="1"/>
</dbReference>
<dbReference type="SFLD" id="SFLDG00358">
    <property type="entry name" value="Main_(cytGST)"/>
    <property type="match status" value="1"/>
</dbReference>
<keyword evidence="3" id="KW-0808">Transferase</keyword>
<dbReference type="Pfam" id="PF00043">
    <property type="entry name" value="GST_C"/>
    <property type="match status" value="1"/>
</dbReference>
<protein>
    <submittedName>
        <fullName evidence="3">Glutathione S-transferase family protein</fullName>
    </submittedName>
</protein>
<dbReference type="PROSITE" id="PS50404">
    <property type="entry name" value="GST_NTER"/>
    <property type="match status" value="1"/>
</dbReference>
<dbReference type="Gene3D" id="3.40.30.10">
    <property type="entry name" value="Glutaredoxin"/>
    <property type="match status" value="1"/>
</dbReference>
<dbReference type="Pfam" id="PF13417">
    <property type="entry name" value="GST_N_3"/>
    <property type="match status" value="1"/>
</dbReference>
<keyword evidence="4" id="KW-1185">Reference proteome</keyword>
<dbReference type="InterPro" id="IPR040079">
    <property type="entry name" value="Glutathione_S-Trfase"/>
</dbReference>
<organism evidence="3 4">
    <name type="scientific">Trinickia fusca</name>
    <dbReference type="NCBI Taxonomy" id="2419777"/>
    <lineage>
        <taxon>Bacteria</taxon>
        <taxon>Pseudomonadati</taxon>
        <taxon>Pseudomonadota</taxon>
        <taxon>Betaproteobacteria</taxon>
        <taxon>Burkholderiales</taxon>
        <taxon>Burkholderiaceae</taxon>
        <taxon>Trinickia</taxon>
    </lineage>
</organism>
<dbReference type="SUPFAM" id="SSF52833">
    <property type="entry name" value="Thioredoxin-like"/>
    <property type="match status" value="1"/>
</dbReference>
<dbReference type="PANTHER" id="PTHR44051">
    <property type="entry name" value="GLUTATHIONE S-TRANSFERASE-RELATED"/>
    <property type="match status" value="1"/>
</dbReference>
<dbReference type="InterPro" id="IPR036249">
    <property type="entry name" value="Thioredoxin-like_sf"/>
</dbReference>
<dbReference type="InterPro" id="IPR004045">
    <property type="entry name" value="Glutathione_S-Trfase_N"/>
</dbReference>
<dbReference type="InterPro" id="IPR010987">
    <property type="entry name" value="Glutathione-S-Trfase_C-like"/>
</dbReference>
<accession>A0A494X3I5</accession>
<feature type="domain" description="GST N-terminal" evidence="1">
    <location>
        <begin position="1"/>
        <end position="80"/>
    </location>
</feature>
<dbReference type="GO" id="GO:0016740">
    <property type="term" value="F:transferase activity"/>
    <property type="evidence" value="ECO:0007669"/>
    <property type="project" value="UniProtKB-KW"/>
</dbReference>
<dbReference type="SUPFAM" id="SSF47616">
    <property type="entry name" value="GST C-terminal domain-like"/>
    <property type="match status" value="1"/>
</dbReference>
<dbReference type="Gene3D" id="1.20.1050.10">
    <property type="match status" value="1"/>
</dbReference>
<evidence type="ECO:0000259" key="1">
    <source>
        <dbReference type="PROSITE" id="PS50404"/>
    </source>
</evidence>
<dbReference type="PROSITE" id="PS50405">
    <property type="entry name" value="GST_CTER"/>
    <property type="match status" value="1"/>
</dbReference>
<gene>
    <name evidence="3" type="ORF">D7S89_20765</name>
</gene>
<dbReference type="EMBL" id="RBZV01000010">
    <property type="protein sequence ID" value="RKP45257.1"/>
    <property type="molecule type" value="Genomic_DNA"/>
</dbReference>
<dbReference type="RefSeq" id="WP_121280636.1">
    <property type="nucleotide sequence ID" value="NZ_RBZV01000010.1"/>
</dbReference>
<dbReference type="InterPro" id="IPR036282">
    <property type="entry name" value="Glutathione-S-Trfase_C_sf"/>
</dbReference>
<name>A0A494X3I5_9BURK</name>